<protein>
    <submittedName>
        <fullName evidence="3">Uncharacterized protein</fullName>
    </submittedName>
</protein>
<sequence>MGIYIFIPLPIILLVLIIALAAYLIGRARGRSLAPRTVQHFGPPAPPFQGHPSSEGKV</sequence>
<gene>
    <name evidence="3" type="ORF">RND81_01G036700</name>
</gene>
<evidence type="ECO:0000256" key="1">
    <source>
        <dbReference type="SAM" id="MobiDB-lite"/>
    </source>
</evidence>
<proteinExistence type="predicted"/>
<dbReference type="AlphaFoldDB" id="A0AAW1NB88"/>
<keyword evidence="2" id="KW-0812">Transmembrane</keyword>
<feature type="region of interest" description="Disordered" evidence="1">
    <location>
        <begin position="36"/>
        <end position="58"/>
    </location>
</feature>
<evidence type="ECO:0000313" key="4">
    <source>
        <dbReference type="Proteomes" id="UP001443914"/>
    </source>
</evidence>
<keyword evidence="2" id="KW-1133">Transmembrane helix</keyword>
<keyword evidence="2" id="KW-0472">Membrane</keyword>
<dbReference type="Proteomes" id="UP001443914">
    <property type="component" value="Unassembled WGS sequence"/>
</dbReference>
<feature type="transmembrane region" description="Helical" evidence="2">
    <location>
        <begin position="6"/>
        <end position="26"/>
    </location>
</feature>
<comment type="caution">
    <text evidence="3">The sequence shown here is derived from an EMBL/GenBank/DDBJ whole genome shotgun (WGS) entry which is preliminary data.</text>
</comment>
<accession>A0AAW1NB88</accession>
<reference evidence="3" key="1">
    <citation type="submission" date="2024-03" db="EMBL/GenBank/DDBJ databases">
        <title>WGS assembly of Saponaria officinalis var. Norfolk2.</title>
        <authorList>
            <person name="Jenkins J."/>
            <person name="Shu S."/>
            <person name="Grimwood J."/>
            <person name="Barry K."/>
            <person name="Goodstein D."/>
            <person name="Schmutz J."/>
            <person name="Leebens-Mack J."/>
            <person name="Osbourn A."/>
        </authorList>
    </citation>
    <scope>NUCLEOTIDE SEQUENCE [LARGE SCALE GENOMIC DNA]</scope>
    <source>
        <strain evidence="3">JIC</strain>
    </source>
</reference>
<keyword evidence="4" id="KW-1185">Reference proteome</keyword>
<evidence type="ECO:0000313" key="3">
    <source>
        <dbReference type="EMBL" id="KAK9755588.1"/>
    </source>
</evidence>
<dbReference type="EMBL" id="JBDFQZ010000001">
    <property type="protein sequence ID" value="KAK9755588.1"/>
    <property type="molecule type" value="Genomic_DNA"/>
</dbReference>
<name>A0AAW1NB88_SAPOF</name>
<organism evidence="3 4">
    <name type="scientific">Saponaria officinalis</name>
    <name type="common">Common soapwort</name>
    <name type="synonym">Lychnis saponaria</name>
    <dbReference type="NCBI Taxonomy" id="3572"/>
    <lineage>
        <taxon>Eukaryota</taxon>
        <taxon>Viridiplantae</taxon>
        <taxon>Streptophyta</taxon>
        <taxon>Embryophyta</taxon>
        <taxon>Tracheophyta</taxon>
        <taxon>Spermatophyta</taxon>
        <taxon>Magnoliopsida</taxon>
        <taxon>eudicotyledons</taxon>
        <taxon>Gunneridae</taxon>
        <taxon>Pentapetalae</taxon>
        <taxon>Caryophyllales</taxon>
        <taxon>Caryophyllaceae</taxon>
        <taxon>Caryophylleae</taxon>
        <taxon>Saponaria</taxon>
    </lineage>
</organism>
<evidence type="ECO:0000256" key="2">
    <source>
        <dbReference type="SAM" id="Phobius"/>
    </source>
</evidence>